<dbReference type="Proteomes" id="UP000194577">
    <property type="component" value="Unassembled WGS sequence"/>
</dbReference>
<reference evidence="3 4" key="1">
    <citation type="submission" date="2017-10" db="EMBL/GenBank/DDBJ databases">
        <title>Draft genome sequence of cellulolytic Actinomyces sp CtC72 isolated from cattle rumen fluid.</title>
        <authorList>
            <person name="Joshi A.J."/>
            <person name="Vasudevan G."/>
            <person name="Lanjekar V.B."/>
            <person name="Hivarkar S."/>
            <person name="Engineer A."/>
            <person name="Pore S.D."/>
            <person name="Dhakephalkar P.K."/>
            <person name="Dagar S."/>
        </authorList>
    </citation>
    <scope>NUCLEOTIDE SEQUENCE [LARGE SCALE GENOMIC DNA]</scope>
    <source>
        <strain evidence="4">CtC72</strain>
    </source>
</reference>
<dbReference type="Pfam" id="PF13338">
    <property type="entry name" value="AbiEi_4"/>
    <property type="match status" value="1"/>
</dbReference>
<organism evidence="3 4">
    <name type="scientific">Actinomyces ruminis</name>
    <dbReference type="NCBI Taxonomy" id="1937003"/>
    <lineage>
        <taxon>Bacteria</taxon>
        <taxon>Bacillati</taxon>
        <taxon>Actinomycetota</taxon>
        <taxon>Actinomycetes</taxon>
        <taxon>Actinomycetales</taxon>
        <taxon>Actinomycetaceae</taxon>
        <taxon>Actinomyces</taxon>
    </lineage>
</organism>
<proteinExistence type="predicted"/>
<evidence type="ECO:0008006" key="5">
    <source>
        <dbReference type="Google" id="ProtNLM"/>
    </source>
</evidence>
<feature type="domain" description="AbiEi antitoxin C-terminal" evidence="1">
    <location>
        <begin position="60"/>
        <end position="178"/>
    </location>
</feature>
<feature type="domain" description="AbiEi antitoxin N-terminal" evidence="2">
    <location>
        <begin position="7"/>
        <end position="47"/>
    </location>
</feature>
<keyword evidence="4" id="KW-1185">Reference proteome</keyword>
<evidence type="ECO:0000259" key="1">
    <source>
        <dbReference type="Pfam" id="PF09407"/>
    </source>
</evidence>
<comment type="caution">
    <text evidence="3">The sequence shown here is derived from an EMBL/GenBank/DDBJ whole genome shotgun (WGS) entry which is preliminary data.</text>
</comment>
<sequence>MEGTAFRQHGFFTAAQALDVGYSYQAQKYHADRGNWVRVDRGLFRLPNWPTSADDEYVRACLRLGRDAVISHETALAVHDLSDTNPARINVTVPGGRREQNGILSIHEGAVPPGDREDRDGWRVTTVERTLADVASSTSSQEHLTQAVREALANEVITPRRLRNRASGLSDRAALRLERAVSTAVEEIQ</sequence>
<evidence type="ECO:0000313" key="4">
    <source>
        <dbReference type="Proteomes" id="UP000194577"/>
    </source>
</evidence>
<dbReference type="EMBL" id="MTPX02000034">
    <property type="protein sequence ID" value="PHP53048.1"/>
    <property type="molecule type" value="Genomic_DNA"/>
</dbReference>
<evidence type="ECO:0000313" key="3">
    <source>
        <dbReference type="EMBL" id="PHP53048.1"/>
    </source>
</evidence>
<name>A0ABX4MCA3_9ACTO</name>
<dbReference type="InterPro" id="IPR018547">
    <property type="entry name" value="AbiEi_C"/>
</dbReference>
<gene>
    <name evidence="3" type="ORF">BW737_005415</name>
</gene>
<dbReference type="InterPro" id="IPR025159">
    <property type="entry name" value="AbiEi_N"/>
</dbReference>
<accession>A0ABX4MCA3</accession>
<evidence type="ECO:0000259" key="2">
    <source>
        <dbReference type="Pfam" id="PF13338"/>
    </source>
</evidence>
<protein>
    <recommendedName>
        <fullName evidence="5">Transcriptional regulator, AbiEi antitoxin, Type IV TA system</fullName>
    </recommendedName>
</protein>
<dbReference type="Pfam" id="PF09407">
    <property type="entry name" value="AbiEi_1"/>
    <property type="match status" value="1"/>
</dbReference>